<organism evidence="2">
    <name type="scientific">mine drainage metagenome</name>
    <dbReference type="NCBI Taxonomy" id="410659"/>
    <lineage>
        <taxon>unclassified sequences</taxon>
        <taxon>metagenomes</taxon>
        <taxon>ecological metagenomes</taxon>
    </lineage>
</organism>
<reference evidence="2" key="1">
    <citation type="submission" date="2016-10" db="EMBL/GenBank/DDBJ databases">
        <title>Sequence of Gallionella enrichment culture.</title>
        <authorList>
            <person name="Poehlein A."/>
            <person name="Muehling M."/>
            <person name="Daniel R."/>
        </authorList>
    </citation>
    <scope>NUCLEOTIDE SEQUENCE</scope>
</reference>
<comment type="caution">
    <text evidence="2">The sequence shown here is derived from an EMBL/GenBank/DDBJ whole genome shotgun (WGS) entry which is preliminary data.</text>
</comment>
<sequence length="34" mass="3639">MQALAGVRERLQLLQWMVGVLVAGVGGLLLRAYG</sequence>
<dbReference type="AlphaFoldDB" id="A0A1J5QW91"/>
<gene>
    <name evidence="2" type="ORF">GALL_341240</name>
</gene>
<keyword evidence="1" id="KW-1133">Transmembrane helix</keyword>
<keyword evidence="1" id="KW-0472">Membrane</keyword>
<name>A0A1J5QW91_9ZZZZ</name>
<evidence type="ECO:0000313" key="2">
    <source>
        <dbReference type="EMBL" id="OIQ84076.1"/>
    </source>
</evidence>
<proteinExistence type="predicted"/>
<protein>
    <submittedName>
        <fullName evidence="2">Uncharacterized protein</fullName>
    </submittedName>
</protein>
<keyword evidence="1" id="KW-0812">Transmembrane</keyword>
<accession>A0A1J5QW91</accession>
<feature type="transmembrane region" description="Helical" evidence="1">
    <location>
        <begin position="13"/>
        <end position="33"/>
    </location>
</feature>
<dbReference type="EMBL" id="MLJW01000648">
    <property type="protein sequence ID" value="OIQ84076.1"/>
    <property type="molecule type" value="Genomic_DNA"/>
</dbReference>
<evidence type="ECO:0000256" key="1">
    <source>
        <dbReference type="SAM" id="Phobius"/>
    </source>
</evidence>